<dbReference type="GO" id="GO:0016987">
    <property type="term" value="F:sigma factor activity"/>
    <property type="evidence" value="ECO:0007669"/>
    <property type="project" value="UniProtKB-KW"/>
</dbReference>
<keyword evidence="3" id="KW-0731">Sigma factor</keyword>
<dbReference type="PANTHER" id="PTHR43133:SF25">
    <property type="entry name" value="RNA POLYMERASE SIGMA FACTOR RFAY-RELATED"/>
    <property type="match status" value="1"/>
</dbReference>
<gene>
    <name evidence="7" type="ORF">C1I63_09145</name>
</gene>
<dbReference type="InterPro" id="IPR013249">
    <property type="entry name" value="RNA_pol_sigma70_r4_t2"/>
</dbReference>
<organism evidence="7 8">
    <name type="scientific">Rathayibacter caricis DSM 15933</name>
    <dbReference type="NCBI Taxonomy" id="1328867"/>
    <lineage>
        <taxon>Bacteria</taxon>
        <taxon>Bacillati</taxon>
        <taxon>Actinomycetota</taxon>
        <taxon>Actinomycetes</taxon>
        <taxon>Micrococcales</taxon>
        <taxon>Microbacteriaceae</taxon>
        <taxon>Rathayibacter</taxon>
    </lineage>
</organism>
<reference evidence="7 8" key="1">
    <citation type="submission" date="2018-03" db="EMBL/GenBank/DDBJ databases">
        <title>Bacteriophage NCPPB3778 and a type I-E CRISPR drive the evolution of the US Biological Select Agent, Rathayibacter toxicus.</title>
        <authorList>
            <person name="Davis E.W.II."/>
            <person name="Tabima J.F."/>
            <person name="Weisberg A.J."/>
            <person name="Dantas Lopes L."/>
            <person name="Wiseman M.S."/>
            <person name="Wiseman M.S."/>
            <person name="Pupko T."/>
            <person name="Belcher M.S."/>
            <person name="Sechler A.J."/>
            <person name="Tancos M.A."/>
            <person name="Schroeder B.K."/>
            <person name="Murray T.D."/>
            <person name="Luster D.G."/>
            <person name="Schneider W.L."/>
            <person name="Rogers E."/>
            <person name="Andreote F.D."/>
            <person name="Grunwald N.J."/>
            <person name="Putnam M.L."/>
            <person name="Chang J.H."/>
        </authorList>
    </citation>
    <scope>NUCLEOTIDE SEQUENCE [LARGE SCALE GENOMIC DNA]</scope>
    <source>
        <strain evidence="7 8">DSM 15933</strain>
    </source>
</reference>
<evidence type="ECO:0000313" key="7">
    <source>
        <dbReference type="EMBL" id="PTL72996.1"/>
    </source>
</evidence>
<dbReference type="SUPFAM" id="SSF88659">
    <property type="entry name" value="Sigma3 and sigma4 domains of RNA polymerase sigma factors"/>
    <property type="match status" value="1"/>
</dbReference>
<dbReference type="NCBIfam" id="TIGR02937">
    <property type="entry name" value="sigma70-ECF"/>
    <property type="match status" value="1"/>
</dbReference>
<dbReference type="EMBL" id="PZPL01000001">
    <property type="protein sequence ID" value="PTL72996.1"/>
    <property type="molecule type" value="Genomic_DNA"/>
</dbReference>
<dbReference type="RefSeq" id="WP_055786946.1">
    <property type="nucleotide sequence ID" value="NZ_PZPL01000001.1"/>
</dbReference>
<dbReference type="Gene3D" id="1.10.1740.10">
    <property type="match status" value="1"/>
</dbReference>
<keyword evidence="2" id="KW-0805">Transcription regulation</keyword>
<dbReference type="InterPro" id="IPR007627">
    <property type="entry name" value="RNA_pol_sigma70_r2"/>
</dbReference>
<dbReference type="AlphaFoldDB" id="A0A2T4UU01"/>
<dbReference type="Proteomes" id="UP000241085">
    <property type="component" value="Unassembled WGS sequence"/>
</dbReference>
<comment type="caution">
    <text evidence="7">The sequence shown here is derived from an EMBL/GenBank/DDBJ whole genome shotgun (WGS) entry which is preliminary data.</text>
</comment>
<dbReference type="Gene3D" id="1.10.10.10">
    <property type="entry name" value="Winged helix-like DNA-binding domain superfamily/Winged helix DNA-binding domain"/>
    <property type="match status" value="1"/>
</dbReference>
<accession>A0A2T4UU01</accession>
<dbReference type="GO" id="GO:0006352">
    <property type="term" value="P:DNA-templated transcription initiation"/>
    <property type="evidence" value="ECO:0007669"/>
    <property type="project" value="InterPro"/>
</dbReference>
<proteinExistence type="inferred from homology"/>
<evidence type="ECO:0000256" key="4">
    <source>
        <dbReference type="ARBA" id="ARBA00023163"/>
    </source>
</evidence>
<dbReference type="PANTHER" id="PTHR43133">
    <property type="entry name" value="RNA POLYMERASE ECF-TYPE SIGMA FACTO"/>
    <property type="match status" value="1"/>
</dbReference>
<evidence type="ECO:0000256" key="2">
    <source>
        <dbReference type="ARBA" id="ARBA00023015"/>
    </source>
</evidence>
<feature type="domain" description="RNA polymerase sigma-70 region 2" evidence="5">
    <location>
        <begin position="29"/>
        <end position="97"/>
    </location>
</feature>
<keyword evidence="8" id="KW-1185">Reference proteome</keyword>
<protein>
    <submittedName>
        <fullName evidence="7">RNA polymerase sigma factor</fullName>
    </submittedName>
</protein>
<feature type="domain" description="RNA polymerase sigma factor 70 region 4 type 2" evidence="6">
    <location>
        <begin position="128"/>
        <end position="181"/>
    </location>
</feature>
<evidence type="ECO:0000313" key="8">
    <source>
        <dbReference type="Proteomes" id="UP000241085"/>
    </source>
</evidence>
<evidence type="ECO:0000259" key="5">
    <source>
        <dbReference type="Pfam" id="PF04542"/>
    </source>
</evidence>
<dbReference type="InterPro" id="IPR036388">
    <property type="entry name" value="WH-like_DNA-bd_sf"/>
</dbReference>
<dbReference type="InterPro" id="IPR039425">
    <property type="entry name" value="RNA_pol_sigma-70-like"/>
</dbReference>
<evidence type="ECO:0000256" key="3">
    <source>
        <dbReference type="ARBA" id="ARBA00023082"/>
    </source>
</evidence>
<dbReference type="InterPro" id="IPR013324">
    <property type="entry name" value="RNA_pol_sigma_r3/r4-like"/>
</dbReference>
<comment type="similarity">
    <text evidence="1">Belongs to the sigma-70 factor family. ECF subfamily.</text>
</comment>
<dbReference type="Pfam" id="PF04542">
    <property type="entry name" value="Sigma70_r2"/>
    <property type="match status" value="1"/>
</dbReference>
<evidence type="ECO:0000259" key="6">
    <source>
        <dbReference type="Pfam" id="PF08281"/>
    </source>
</evidence>
<dbReference type="SUPFAM" id="SSF88946">
    <property type="entry name" value="Sigma2 domain of RNA polymerase sigma factors"/>
    <property type="match status" value="1"/>
</dbReference>
<name>A0A2T4UU01_9MICO</name>
<dbReference type="InterPro" id="IPR014284">
    <property type="entry name" value="RNA_pol_sigma-70_dom"/>
</dbReference>
<dbReference type="Pfam" id="PF08281">
    <property type="entry name" value="Sigma70_r4_2"/>
    <property type="match status" value="1"/>
</dbReference>
<evidence type="ECO:0000256" key="1">
    <source>
        <dbReference type="ARBA" id="ARBA00010641"/>
    </source>
</evidence>
<keyword evidence="4" id="KW-0804">Transcription</keyword>
<dbReference type="InterPro" id="IPR013325">
    <property type="entry name" value="RNA_pol_sigma_r2"/>
</dbReference>
<dbReference type="GO" id="GO:0003677">
    <property type="term" value="F:DNA binding"/>
    <property type="evidence" value="ECO:0007669"/>
    <property type="project" value="InterPro"/>
</dbReference>
<dbReference type="CDD" id="cd06171">
    <property type="entry name" value="Sigma70_r4"/>
    <property type="match status" value="1"/>
</dbReference>
<sequence length="199" mass="21788">MTTSSPPRDTAGSSWASVLAGDPDGFGRLYDTFRHRVFWHALRHTGALHDAEDIAALVFLEAWRKRAGIRLVDGSPLPWLLATTNNVARNVDRSRRRHRIALSRLPLHEEYGEFTDDSDRRMDDAPLREAIRHAFAGLSRRDQDVLSLCVVAEMPVAEAAAVLGVPVGTVKSRLSRSKAKLAALIADLTADAATDGGAR</sequence>